<name>A0A840PH01_9ACTN</name>
<protein>
    <submittedName>
        <fullName evidence="1">Uncharacterized protein</fullName>
    </submittedName>
</protein>
<dbReference type="AlphaFoldDB" id="A0A840PH01"/>
<evidence type="ECO:0000313" key="2">
    <source>
        <dbReference type="Proteomes" id="UP000578449"/>
    </source>
</evidence>
<dbReference type="Proteomes" id="UP000578449">
    <property type="component" value="Unassembled WGS sequence"/>
</dbReference>
<reference evidence="1 2" key="1">
    <citation type="submission" date="2020-08" db="EMBL/GenBank/DDBJ databases">
        <title>Genomic Encyclopedia of Type Strains, Phase IV (KMG-IV): sequencing the most valuable type-strain genomes for metagenomic binning, comparative biology and taxonomic classification.</title>
        <authorList>
            <person name="Goeker M."/>
        </authorList>
    </citation>
    <scope>NUCLEOTIDE SEQUENCE [LARGE SCALE GENOMIC DNA]</scope>
    <source>
        <strain evidence="1 2">DSM 45615</strain>
    </source>
</reference>
<organism evidence="1 2">
    <name type="scientific">Thermocatellispora tengchongensis</name>
    <dbReference type="NCBI Taxonomy" id="1073253"/>
    <lineage>
        <taxon>Bacteria</taxon>
        <taxon>Bacillati</taxon>
        <taxon>Actinomycetota</taxon>
        <taxon>Actinomycetes</taxon>
        <taxon>Streptosporangiales</taxon>
        <taxon>Streptosporangiaceae</taxon>
        <taxon>Thermocatellispora</taxon>
    </lineage>
</organism>
<comment type="caution">
    <text evidence="1">The sequence shown here is derived from an EMBL/GenBank/DDBJ whole genome shotgun (WGS) entry which is preliminary data.</text>
</comment>
<evidence type="ECO:0000313" key="1">
    <source>
        <dbReference type="EMBL" id="MBB5136407.1"/>
    </source>
</evidence>
<proteinExistence type="predicted"/>
<accession>A0A840PH01</accession>
<dbReference type="RefSeq" id="WP_185053295.1">
    <property type="nucleotide sequence ID" value="NZ_BAABIX010000011.1"/>
</dbReference>
<gene>
    <name evidence="1" type="ORF">HNP84_006154</name>
</gene>
<sequence>MRRDPRAEKFHRALAATYLHGAPTQEVAAERLGLPFTSYRRYLAAGIERVCEDLWHRELYGAAGG</sequence>
<dbReference type="EMBL" id="JACHGN010000014">
    <property type="protein sequence ID" value="MBB5136407.1"/>
    <property type="molecule type" value="Genomic_DNA"/>
</dbReference>
<keyword evidence="2" id="KW-1185">Reference proteome</keyword>